<accession>A0AAV4TJ47</accession>
<gene>
    <name evidence="2" type="ORF">CEXT_512461</name>
</gene>
<protein>
    <submittedName>
        <fullName evidence="2">Uncharacterized protein</fullName>
    </submittedName>
</protein>
<evidence type="ECO:0000256" key="1">
    <source>
        <dbReference type="SAM" id="MobiDB-lite"/>
    </source>
</evidence>
<evidence type="ECO:0000313" key="2">
    <source>
        <dbReference type="EMBL" id="GIY44795.1"/>
    </source>
</evidence>
<reference evidence="2 3" key="1">
    <citation type="submission" date="2021-06" db="EMBL/GenBank/DDBJ databases">
        <title>Caerostris extrusa draft genome.</title>
        <authorList>
            <person name="Kono N."/>
            <person name="Arakawa K."/>
        </authorList>
    </citation>
    <scope>NUCLEOTIDE SEQUENCE [LARGE SCALE GENOMIC DNA]</scope>
</reference>
<dbReference type="AlphaFoldDB" id="A0AAV4TJ47"/>
<evidence type="ECO:0000313" key="3">
    <source>
        <dbReference type="Proteomes" id="UP001054945"/>
    </source>
</evidence>
<dbReference type="Proteomes" id="UP001054945">
    <property type="component" value="Unassembled WGS sequence"/>
</dbReference>
<name>A0AAV4TJ47_CAEEX</name>
<sequence length="92" mass="10539">MAFRDSQVVTLPILTAPGQCFTAKLEKEHHRLPSNERYIDSAMCTHTYVILLIKRQPMRTKILSVDERADQADDVFDQSHKANDRLKGKNKG</sequence>
<comment type="caution">
    <text evidence="2">The sequence shown here is derived from an EMBL/GenBank/DDBJ whole genome shotgun (WGS) entry which is preliminary data.</text>
</comment>
<keyword evidence="3" id="KW-1185">Reference proteome</keyword>
<feature type="region of interest" description="Disordered" evidence="1">
    <location>
        <begin position="73"/>
        <end position="92"/>
    </location>
</feature>
<proteinExistence type="predicted"/>
<dbReference type="EMBL" id="BPLR01011196">
    <property type="protein sequence ID" value="GIY44795.1"/>
    <property type="molecule type" value="Genomic_DNA"/>
</dbReference>
<organism evidence="2 3">
    <name type="scientific">Caerostris extrusa</name>
    <name type="common">Bark spider</name>
    <name type="synonym">Caerostris bankana</name>
    <dbReference type="NCBI Taxonomy" id="172846"/>
    <lineage>
        <taxon>Eukaryota</taxon>
        <taxon>Metazoa</taxon>
        <taxon>Ecdysozoa</taxon>
        <taxon>Arthropoda</taxon>
        <taxon>Chelicerata</taxon>
        <taxon>Arachnida</taxon>
        <taxon>Araneae</taxon>
        <taxon>Araneomorphae</taxon>
        <taxon>Entelegynae</taxon>
        <taxon>Araneoidea</taxon>
        <taxon>Araneidae</taxon>
        <taxon>Caerostris</taxon>
    </lineage>
</organism>